<dbReference type="SUPFAM" id="SSF109604">
    <property type="entry name" value="HD-domain/PDEase-like"/>
    <property type="match status" value="1"/>
</dbReference>
<evidence type="ECO:0008006" key="3">
    <source>
        <dbReference type="Google" id="ProtNLM"/>
    </source>
</evidence>
<dbReference type="STRING" id="714943.Mucpa_2438"/>
<dbReference type="eggNOG" id="ENOG502ZRR4">
    <property type="taxonomic scope" value="Bacteria"/>
</dbReference>
<dbReference type="AlphaFoldDB" id="H1YIJ4"/>
<proteinExistence type="predicted"/>
<accession>H1YIJ4</accession>
<dbReference type="HOGENOM" id="CLU_831101_0_0_10"/>
<keyword evidence="2" id="KW-1185">Reference proteome</keyword>
<dbReference type="OrthoDB" id="9803619at2"/>
<protein>
    <recommendedName>
        <fullName evidence="3">Metal-dependent phosphohydrolase HD sub domain-containing protein</fullName>
    </recommendedName>
</protein>
<dbReference type="Proteomes" id="UP000002774">
    <property type="component" value="Chromosome"/>
</dbReference>
<evidence type="ECO:0000313" key="1">
    <source>
        <dbReference type="EMBL" id="EHQ26560.1"/>
    </source>
</evidence>
<dbReference type="Gene3D" id="1.10.3210.10">
    <property type="entry name" value="Hypothetical protein af1432"/>
    <property type="match status" value="1"/>
</dbReference>
<evidence type="ECO:0000313" key="2">
    <source>
        <dbReference type="Proteomes" id="UP000002774"/>
    </source>
</evidence>
<sequence>MESNNNIYQLTNSPSIKNMFEQSAIFGDFPIREIYLGALVQRLCEIPQLLPINSFENTRNRYQHVKNMVNILDVLSKSEYNKKIYDEYFWKDVAMGIIMHDIGHSPYGHAGERAIEKYLINERKFSNSIQSERLLFHKYASVGQITNKGNIFDTLPIKPFIRFKDFRLDCNVSVLVDFIDDLENVIGDLQDLWIAFGDDRAQKLFNYHFHFSHIADDITKTGIEYLIYKCVKLNVNNLCDDILLDSNKIHSELKYLKTQIRLFSEKYECIAHYDTVGEDIVSKILTYTENTLKSEYVFNDENIKDVTSDIVASMSLLNIKNHLKLSFESHLSMI</sequence>
<organism evidence="1 2">
    <name type="scientific">Mucilaginibacter paludis DSM 18603</name>
    <dbReference type="NCBI Taxonomy" id="714943"/>
    <lineage>
        <taxon>Bacteria</taxon>
        <taxon>Pseudomonadati</taxon>
        <taxon>Bacteroidota</taxon>
        <taxon>Sphingobacteriia</taxon>
        <taxon>Sphingobacteriales</taxon>
        <taxon>Sphingobacteriaceae</taxon>
        <taxon>Mucilaginibacter</taxon>
    </lineage>
</organism>
<gene>
    <name evidence="1" type="ORF">Mucpa_2438</name>
</gene>
<dbReference type="RefSeq" id="WP_008506662.1">
    <property type="nucleotide sequence ID" value="NZ_CM001403.1"/>
</dbReference>
<name>H1YIJ4_9SPHI</name>
<reference evidence="1" key="1">
    <citation type="submission" date="2011-09" db="EMBL/GenBank/DDBJ databases">
        <title>The permanent draft genome of Mucilaginibacter paludis DSM 18603.</title>
        <authorList>
            <consortium name="US DOE Joint Genome Institute (JGI-PGF)"/>
            <person name="Lucas S."/>
            <person name="Han J."/>
            <person name="Lapidus A."/>
            <person name="Bruce D."/>
            <person name="Goodwin L."/>
            <person name="Pitluck S."/>
            <person name="Peters L."/>
            <person name="Kyrpides N."/>
            <person name="Mavromatis K."/>
            <person name="Ivanova N."/>
            <person name="Mikhailova N."/>
            <person name="Held B."/>
            <person name="Detter J.C."/>
            <person name="Tapia R."/>
            <person name="Han C."/>
            <person name="Land M."/>
            <person name="Hauser L."/>
            <person name="Markowitz V."/>
            <person name="Cheng J.-F."/>
            <person name="Hugenholtz P."/>
            <person name="Woyke T."/>
            <person name="Wu D."/>
            <person name="Tindall B."/>
            <person name="Brambilla E."/>
            <person name="Klenk H.-P."/>
            <person name="Eisen J.A."/>
        </authorList>
    </citation>
    <scope>NUCLEOTIDE SEQUENCE [LARGE SCALE GENOMIC DNA]</scope>
    <source>
        <strain evidence="1">DSM 18603</strain>
    </source>
</reference>
<dbReference type="EMBL" id="CM001403">
    <property type="protein sequence ID" value="EHQ26560.1"/>
    <property type="molecule type" value="Genomic_DNA"/>
</dbReference>